<evidence type="ECO:0000313" key="2">
    <source>
        <dbReference type="EMBL" id="RAU20576.1"/>
    </source>
</evidence>
<organism evidence="2 3">
    <name type="scientific">Paramagnetospirillum kuznetsovii</name>
    <dbReference type="NCBI Taxonomy" id="2053833"/>
    <lineage>
        <taxon>Bacteria</taxon>
        <taxon>Pseudomonadati</taxon>
        <taxon>Pseudomonadota</taxon>
        <taxon>Alphaproteobacteria</taxon>
        <taxon>Rhodospirillales</taxon>
        <taxon>Magnetospirillaceae</taxon>
        <taxon>Paramagnetospirillum</taxon>
    </lineage>
</organism>
<feature type="signal peptide" evidence="1">
    <location>
        <begin position="1"/>
        <end position="22"/>
    </location>
</feature>
<gene>
    <name evidence="2" type="ORF">CU669_17700</name>
</gene>
<reference evidence="2 3" key="1">
    <citation type="submission" date="2017-11" db="EMBL/GenBank/DDBJ databases">
        <title>Draft genome sequence of magnetotactic bacterium Magnetospirillum kuznetsovii LBB-42.</title>
        <authorList>
            <person name="Grouzdev D.S."/>
            <person name="Rysina M.S."/>
            <person name="Baslerov R.V."/>
            <person name="Koziaeva V."/>
        </authorList>
    </citation>
    <scope>NUCLEOTIDE SEQUENCE [LARGE SCALE GENOMIC DNA]</scope>
    <source>
        <strain evidence="2 3">LBB-42</strain>
    </source>
</reference>
<sequence>MKTLSIIAVLSLLGGCMTQIHAPEGEVQPTGESLGAYSKVFLAPLRVEQLGTGPGDIGAVADVEAELLACMKTVFPGLRANGDMPKGLLMEPVITDIKKVTAYERVLFGFMPGSSAVLMKVRFTDTANRRVIAEPVFYARGFAMSGAATFGITDDMMLDRIADKACDYAKSNL</sequence>
<evidence type="ECO:0000256" key="1">
    <source>
        <dbReference type="SAM" id="SignalP"/>
    </source>
</evidence>
<feature type="chain" id="PRO_5016586372" description="DUF4410 domain-containing protein" evidence="1">
    <location>
        <begin position="23"/>
        <end position="173"/>
    </location>
</feature>
<keyword evidence="3" id="KW-1185">Reference proteome</keyword>
<dbReference type="RefSeq" id="WP_112146926.1">
    <property type="nucleotide sequence ID" value="NZ_PGTO01000020.1"/>
</dbReference>
<name>A0A364NU29_9PROT</name>
<dbReference type="EMBL" id="PGTO01000020">
    <property type="protein sequence ID" value="RAU20576.1"/>
    <property type="molecule type" value="Genomic_DNA"/>
</dbReference>
<evidence type="ECO:0000313" key="3">
    <source>
        <dbReference type="Proteomes" id="UP000251075"/>
    </source>
</evidence>
<evidence type="ECO:0008006" key="4">
    <source>
        <dbReference type="Google" id="ProtNLM"/>
    </source>
</evidence>
<keyword evidence="1" id="KW-0732">Signal</keyword>
<accession>A0A364NU29</accession>
<comment type="caution">
    <text evidence="2">The sequence shown here is derived from an EMBL/GenBank/DDBJ whole genome shotgun (WGS) entry which is preliminary data.</text>
</comment>
<dbReference type="OrthoDB" id="8480662at2"/>
<proteinExistence type="predicted"/>
<protein>
    <recommendedName>
        <fullName evidence="4">DUF4410 domain-containing protein</fullName>
    </recommendedName>
</protein>
<dbReference type="PROSITE" id="PS51257">
    <property type="entry name" value="PROKAR_LIPOPROTEIN"/>
    <property type="match status" value="1"/>
</dbReference>
<dbReference type="Proteomes" id="UP000251075">
    <property type="component" value="Unassembled WGS sequence"/>
</dbReference>
<dbReference type="AlphaFoldDB" id="A0A364NU29"/>